<dbReference type="Gene3D" id="3.40.50.10810">
    <property type="entry name" value="Tandem AAA-ATPase domain"/>
    <property type="match status" value="1"/>
</dbReference>
<keyword evidence="5" id="KW-0378">Hydrolase</keyword>
<dbReference type="Pfam" id="PF00176">
    <property type="entry name" value="SNF2-rel_dom"/>
    <property type="match status" value="1"/>
</dbReference>
<keyword evidence="9" id="KW-0802">TPR repeat</keyword>
<keyword evidence="6" id="KW-0131">Cell cycle</keyword>
<dbReference type="KEGG" id="vde:111243998"/>
<feature type="domain" description="Helicase C-terminal" evidence="12">
    <location>
        <begin position="438"/>
        <end position="597"/>
    </location>
</feature>
<evidence type="ECO:0000259" key="12">
    <source>
        <dbReference type="PROSITE" id="PS51194"/>
    </source>
</evidence>
<dbReference type="SMART" id="SM00487">
    <property type="entry name" value="DEXDc"/>
    <property type="match status" value="1"/>
</dbReference>
<dbReference type="InterPro" id="IPR014001">
    <property type="entry name" value="Helicase_ATP-bd"/>
</dbReference>
<reference evidence="13" key="1">
    <citation type="submission" date="2021-01" db="UniProtKB">
        <authorList>
            <consortium name="EnsemblMetazoa"/>
        </authorList>
    </citation>
    <scope>IDENTIFICATION</scope>
</reference>
<keyword evidence="4" id="KW-0498">Mitosis</keyword>
<feature type="compositionally biased region" description="Polar residues" evidence="10">
    <location>
        <begin position="1005"/>
        <end position="1018"/>
    </location>
</feature>
<dbReference type="Proteomes" id="UP000594260">
    <property type="component" value="Unplaced"/>
</dbReference>
<dbReference type="PANTHER" id="PTHR45629:SF7">
    <property type="entry name" value="DNA EXCISION REPAIR PROTEIN ERCC-6-RELATED"/>
    <property type="match status" value="1"/>
</dbReference>
<accession>A0A7M7J336</accession>
<evidence type="ECO:0000256" key="4">
    <source>
        <dbReference type="ARBA" id="ARBA00022776"/>
    </source>
</evidence>
<dbReference type="FunCoup" id="A0A7M7J336">
    <property type="interactions" value="447"/>
</dbReference>
<dbReference type="InParanoid" id="A0A7M7J336"/>
<feature type="domain" description="Helicase ATP-binding" evidence="11">
    <location>
        <begin position="99"/>
        <end position="266"/>
    </location>
</feature>
<dbReference type="RefSeq" id="XP_022646228.1">
    <property type="nucleotide sequence ID" value="XM_022790493.1"/>
</dbReference>
<keyword evidence="3" id="KW-0132">Cell division</keyword>
<comment type="subunit">
    <text evidence="1">Interacts (via N-terminus) with spn-A/Rad51.</text>
</comment>
<evidence type="ECO:0000313" key="13">
    <source>
        <dbReference type="EnsemblMetazoa" id="XP_022646228"/>
    </source>
</evidence>
<feature type="compositionally biased region" description="Polar residues" evidence="10">
    <location>
        <begin position="831"/>
        <end position="846"/>
    </location>
</feature>
<feature type="compositionally biased region" description="Polar residues" evidence="10">
    <location>
        <begin position="1056"/>
        <end position="1085"/>
    </location>
</feature>
<dbReference type="GO" id="GO:0015616">
    <property type="term" value="F:DNA translocase activity"/>
    <property type="evidence" value="ECO:0007669"/>
    <property type="project" value="TreeGrafter"/>
</dbReference>
<dbReference type="GO" id="GO:0005524">
    <property type="term" value="F:ATP binding"/>
    <property type="evidence" value="ECO:0007669"/>
    <property type="project" value="InterPro"/>
</dbReference>
<dbReference type="SUPFAM" id="SSF52540">
    <property type="entry name" value="P-loop containing nucleoside triphosphate hydrolases"/>
    <property type="match status" value="2"/>
</dbReference>
<dbReference type="InterPro" id="IPR001650">
    <property type="entry name" value="Helicase_C-like"/>
</dbReference>
<protein>
    <recommendedName>
        <fullName evidence="2">DNA repair and recombination protein RAD54-like</fullName>
    </recommendedName>
    <alternativeName>
        <fullName evidence="8">Protein okra</fullName>
    </alternativeName>
</protein>
<dbReference type="PROSITE" id="PS50005">
    <property type="entry name" value="TPR"/>
    <property type="match status" value="1"/>
</dbReference>
<evidence type="ECO:0000256" key="2">
    <source>
        <dbReference type="ARBA" id="ARBA00015341"/>
    </source>
</evidence>
<feature type="compositionally biased region" description="Acidic residues" evidence="10">
    <location>
        <begin position="1131"/>
        <end position="1145"/>
    </location>
</feature>
<evidence type="ECO:0000256" key="8">
    <source>
        <dbReference type="ARBA" id="ARBA00029956"/>
    </source>
</evidence>
<dbReference type="CDD" id="cd18793">
    <property type="entry name" value="SF2_C_SNF"/>
    <property type="match status" value="1"/>
</dbReference>
<keyword evidence="14" id="KW-1185">Reference proteome</keyword>
<dbReference type="EnsemblMetazoa" id="XM_022790493">
    <property type="protein sequence ID" value="XP_022646228"/>
    <property type="gene ID" value="LOC111243998"/>
</dbReference>
<comment type="function">
    <text evidence="7">Involved in mitotic DNA repair and meiotic recombination. Functions in the recombinational DNA repair pathway. Essential for interhomolog gene conversion (GC), but may have a less important role in intersister GC than spn-A/Rad51. In the presence of DNA, spn-A/Rad51 enhances the ATPase activity of okr/Rad54.</text>
</comment>
<dbReference type="InterPro" id="IPR019734">
    <property type="entry name" value="TPR_rpt"/>
</dbReference>
<feature type="compositionally biased region" description="Acidic residues" evidence="10">
    <location>
        <begin position="1034"/>
        <end position="1043"/>
    </location>
</feature>
<dbReference type="InterPro" id="IPR000330">
    <property type="entry name" value="SNF2_N"/>
</dbReference>
<dbReference type="FunFam" id="3.40.50.10810:FF:000094">
    <property type="entry name" value="DNA excision repair protein ERCC-6"/>
    <property type="match status" value="1"/>
</dbReference>
<dbReference type="PANTHER" id="PTHR45629">
    <property type="entry name" value="SNF2/RAD54 FAMILY MEMBER"/>
    <property type="match status" value="1"/>
</dbReference>
<feature type="region of interest" description="Disordered" evidence="10">
    <location>
        <begin position="1056"/>
        <end position="1145"/>
    </location>
</feature>
<dbReference type="GeneID" id="111243998"/>
<dbReference type="Gene3D" id="3.40.50.300">
    <property type="entry name" value="P-loop containing nucleotide triphosphate hydrolases"/>
    <property type="match status" value="1"/>
</dbReference>
<evidence type="ECO:0000256" key="9">
    <source>
        <dbReference type="PROSITE-ProRule" id="PRU00339"/>
    </source>
</evidence>
<dbReference type="PROSITE" id="PS51194">
    <property type="entry name" value="HELICASE_CTER"/>
    <property type="match status" value="1"/>
</dbReference>
<dbReference type="SMART" id="SM00490">
    <property type="entry name" value="HELICc"/>
    <property type="match status" value="1"/>
</dbReference>
<evidence type="ECO:0000256" key="1">
    <source>
        <dbReference type="ARBA" id="ARBA00011467"/>
    </source>
</evidence>
<dbReference type="Pfam" id="PF00271">
    <property type="entry name" value="Helicase_C"/>
    <property type="match status" value="1"/>
</dbReference>
<sequence>MDYTELKRKGRKLLEAGELEKCYQMFEEALRLNPSDVRIRQKVETLREALDEQTCEEDDSDAQQQENSEMVELCPDYYLHNKIYSKLFEYQREGLKWMYSLFKRKRGGVLGDDMGLGKTVQVISFLAGLYDMEKISSVLLVMPVSLIGNWMTEFEKWAPGIKVFDHHAGTNKEKEVVLRKVMNRGGVILTTYGMVTTRHEELCQKNGRNFVWDYIILDEGHRIKNPTKTQKAVFGLLAKHRLVLTGTAVQNNLRELWSLFHFTHQGMLFGNLAGFKQDFEGPINRGREKDAKAGEREMGVQLAIQLKRMIQPFFLRRTKAEVFRSGQGMKVQANKEDLVLWTFLSETQQQLYQDFLQSESVKDILMSSKSPLLQLNILKKICDHPRLLPKKACVQLGLCDTMSEDEIREFLEDNKHCPFSIDDVSDEDLLNESGKMRLTLELTVHLREQGHRTLIFSTSRRILDMIQRILRMRKFTIARLDGTITKPSERNEIVNDFQKRGKDVFLLTTQVGGVGLTLTNADRVIIYDPNWNPATDAQAVDRVFRIGQTKDVFVYRLITCGTIEEKIYSRQIFKDSIIKQTTGKHSDPTRYFTRSQLRELFILNDPLRSETQEKLAEMHEKLLSNEAKAHIDFLMASKMVYGVSHHDLLFSTEEEKEEVSEDQRRFISQQVERARVIREREADVVAVDLRRNPHVVPNLDMASASARNRAASMPSTINPENLRNRPPLPRKVENFSGDSYNSLNRSSNTTTNETFIDLSQDDFQDQQFPKHLHSTIIEDGSRTGELIIVDDDDDDDDDDIHIIKETIREREVTIIKDSDDDEFKIEDVTPNKLTSGTGNHSITRSPATRIRTEEQHSHHLSSRLPSQSPARPRRSVNDRGDDVSEDEDSSPIVPYGRARRLVIVSDQEDDSEDLALENKTRPEVSNPEDDIKDFGLVANTEETLTLKSPNIVSNESNVSFERANDLACRSGLLPSAGKKSKRRSVAVIQRASPEPGDHEDDSMDTTEGNNRPGVSSSKNKTDEQEERLRAAEEAAYDEAFEIDDIDESIIEKTILEASTTASDTDGGHNSSSAAEKSWNGTSSISVGRGTESAENDISMMVEESIIDEDDDYHLMEVKNGQQQRTDVSVTQDEDEVVADSSDEDL</sequence>
<feature type="repeat" description="TPR" evidence="9">
    <location>
        <begin position="3"/>
        <end position="36"/>
    </location>
</feature>
<evidence type="ECO:0000313" key="14">
    <source>
        <dbReference type="Proteomes" id="UP000594260"/>
    </source>
</evidence>
<feature type="region of interest" description="Disordered" evidence="10">
    <location>
        <begin position="827"/>
        <end position="894"/>
    </location>
</feature>
<evidence type="ECO:0000256" key="10">
    <source>
        <dbReference type="SAM" id="MobiDB-lite"/>
    </source>
</evidence>
<evidence type="ECO:0000256" key="5">
    <source>
        <dbReference type="ARBA" id="ARBA00022801"/>
    </source>
</evidence>
<dbReference type="GO" id="GO:0051301">
    <property type="term" value="P:cell division"/>
    <property type="evidence" value="ECO:0007669"/>
    <property type="project" value="UniProtKB-KW"/>
</dbReference>
<feature type="compositionally biased region" description="Low complexity" evidence="10">
    <location>
        <begin position="739"/>
        <end position="748"/>
    </location>
</feature>
<evidence type="ECO:0000256" key="3">
    <source>
        <dbReference type="ARBA" id="ARBA00022618"/>
    </source>
</evidence>
<evidence type="ECO:0000259" key="11">
    <source>
        <dbReference type="PROSITE" id="PS51192"/>
    </source>
</evidence>
<feature type="compositionally biased region" description="Polar residues" evidence="10">
    <location>
        <begin position="1119"/>
        <end position="1130"/>
    </location>
</feature>
<feature type="compositionally biased region" description="Basic and acidic residues" evidence="10">
    <location>
        <begin position="1019"/>
        <end position="1032"/>
    </location>
</feature>
<dbReference type="OrthoDB" id="413460at2759"/>
<feature type="region of interest" description="Disordered" evidence="10">
    <location>
        <begin position="710"/>
        <end position="748"/>
    </location>
</feature>
<dbReference type="PROSITE" id="PS51192">
    <property type="entry name" value="HELICASE_ATP_BIND_1"/>
    <property type="match status" value="1"/>
</dbReference>
<dbReference type="InterPro" id="IPR049730">
    <property type="entry name" value="SNF2/RAD54-like_C"/>
</dbReference>
<evidence type="ECO:0000256" key="7">
    <source>
        <dbReference type="ARBA" id="ARBA00024776"/>
    </source>
</evidence>
<evidence type="ECO:0000256" key="6">
    <source>
        <dbReference type="ARBA" id="ARBA00023306"/>
    </source>
</evidence>
<dbReference type="InterPro" id="IPR050496">
    <property type="entry name" value="SNF2_RAD54_helicase_repair"/>
</dbReference>
<feature type="compositionally biased region" description="Low complexity" evidence="10">
    <location>
        <begin position="710"/>
        <end position="725"/>
    </location>
</feature>
<proteinExistence type="predicted"/>
<organism evidence="13 14">
    <name type="scientific">Varroa destructor</name>
    <name type="common">Honeybee mite</name>
    <dbReference type="NCBI Taxonomy" id="109461"/>
    <lineage>
        <taxon>Eukaryota</taxon>
        <taxon>Metazoa</taxon>
        <taxon>Ecdysozoa</taxon>
        <taxon>Arthropoda</taxon>
        <taxon>Chelicerata</taxon>
        <taxon>Arachnida</taxon>
        <taxon>Acari</taxon>
        <taxon>Parasitiformes</taxon>
        <taxon>Mesostigmata</taxon>
        <taxon>Gamasina</taxon>
        <taxon>Dermanyssoidea</taxon>
        <taxon>Varroidae</taxon>
        <taxon>Varroa</taxon>
    </lineage>
</organism>
<dbReference type="InterPro" id="IPR027417">
    <property type="entry name" value="P-loop_NTPase"/>
</dbReference>
<feature type="region of interest" description="Disordered" evidence="10">
    <location>
        <begin position="973"/>
        <end position="1043"/>
    </location>
</feature>
<dbReference type="InterPro" id="IPR038718">
    <property type="entry name" value="SNF2-like_sf"/>
</dbReference>
<name>A0A7M7J336_VARDE</name>
<dbReference type="AlphaFoldDB" id="A0A7M7J336"/>
<dbReference type="GO" id="GO:0016787">
    <property type="term" value="F:hydrolase activity"/>
    <property type="evidence" value="ECO:0007669"/>
    <property type="project" value="UniProtKB-KW"/>
</dbReference>